<evidence type="ECO:0000256" key="2">
    <source>
        <dbReference type="ARBA" id="ARBA00022670"/>
    </source>
</evidence>
<organism evidence="9 10">
    <name type="scientific">Clostridium acidisoli DSM 12555</name>
    <dbReference type="NCBI Taxonomy" id="1121291"/>
    <lineage>
        <taxon>Bacteria</taxon>
        <taxon>Bacillati</taxon>
        <taxon>Bacillota</taxon>
        <taxon>Clostridia</taxon>
        <taxon>Eubacteriales</taxon>
        <taxon>Clostridiaceae</taxon>
        <taxon>Clostridium</taxon>
    </lineage>
</organism>
<keyword evidence="5" id="KW-0788">Thiol protease</keyword>
<feature type="signal peptide" evidence="7">
    <location>
        <begin position="1"/>
        <end position="24"/>
    </location>
</feature>
<keyword evidence="2" id="KW-0645">Protease</keyword>
<proteinExistence type="inferred from homology"/>
<evidence type="ECO:0000256" key="4">
    <source>
        <dbReference type="ARBA" id="ARBA00022801"/>
    </source>
</evidence>
<keyword evidence="10" id="KW-1185">Reference proteome</keyword>
<dbReference type="Gene3D" id="6.10.250.3150">
    <property type="match status" value="1"/>
</dbReference>
<feature type="coiled-coil region" evidence="6">
    <location>
        <begin position="177"/>
        <end position="246"/>
    </location>
</feature>
<dbReference type="Proteomes" id="UP000192468">
    <property type="component" value="Unassembled WGS sequence"/>
</dbReference>
<evidence type="ECO:0000259" key="8">
    <source>
        <dbReference type="PROSITE" id="PS51935"/>
    </source>
</evidence>
<comment type="similarity">
    <text evidence="1">Belongs to the peptidase C40 family.</text>
</comment>
<dbReference type="STRING" id="1121291.SAMN02745134_03107"/>
<dbReference type="Pfam" id="PF24568">
    <property type="entry name" value="CC_PcsB"/>
    <property type="match status" value="1"/>
</dbReference>
<dbReference type="GO" id="GO:0006508">
    <property type="term" value="P:proteolysis"/>
    <property type="evidence" value="ECO:0007669"/>
    <property type="project" value="UniProtKB-KW"/>
</dbReference>
<dbReference type="OrthoDB" id="9808890at2"/>
<dbReference type="PROSITE" id="PS51935">
    <property type="entry name" value="NLPC_P60"/>
    <property type="match status" value="1"/>
</dbReference>
<dbReference type="SUPFAM" id="SSF57997">
    <property type="entry name" value="Tropomyosin"/>
    <property type="match status" value="1"/>
</dbReference>
<dbReference type="SUPFAM" id="SSF54001">
    <property type="entry name" value="Cysteine proteinases"/>
    <property type="match status" value="1"/>
</dbReference>
<feature type="chain" id="PRO_5013184522" evidence="7">
    <location>
        <begin position="25"/>
        <end position="378"/>
    </location>
</feature>
<dbReference type="GO" id="GO:0008234">
    <property type="term" value="F:cysteine-type peptidase activity"/>
    <property type="evidence" value="ECO:0007669"/>
    <property type="project" value="UniProtKB-KW"/>
</dbReference>
<dbReference type="PANTHER" id="PTHR47053">
    <property type="entry name" value="MUREIN DD-ENDOPEPTIDASE MEPH-RELATED"/>
    <property type="match status" value="1"/>
</dbReference>
<keyword evidence="3 7" id="KW-0732">Signal</keyword>
<dbReference type="Pfam" id="PF00877">
    <property type="entry name" value="NLPC_P60"/>
    <property type="match status" value="1"/>
</dbReference>
<protein>
    <submittedName>
        <fullName evidence="9">N-terminal domain of peptidoglycan hydrolase CwlO-containing protein</fullName>
    </submittedName>
</protein>
<evidence type="ECO:0000256" key="3">
    <source>
        <dbReference type="ARBA" id="ARBA00022729"/>
    </source>
</evidence>
<dbReference type="InterPro" id="IPR057309">
    <property type="entry name" value="PcsB_CC"/>
</dbReference>
<evidence type="ECO:0000256" key="6">
    <source>
        <dbReference type="SAM" id="Coils"/>
    </source>
</evidence>
<gene>
    <name evidence="9" type="ORF">SAMN02745134_03107</name>
</gene>
<accession>A0A1W1XTR6</accession>
<sequence length="378" mass="40630">MHKKALAAIMTISLVLTTSVQVLADPSIDGDLNTYKNQYSQSQSNLSAAQKKYNDLNAQVQVLDEKISDNMNDIDNTNKKIDEVQANIDATQDSINKAQADIKEQQDKYNKMMKSMYTNESGKGYLGILLDSKGLSDFISKVDIIKKVTEYDNEIISTLNQRKAEVQSKEDSLAKDKLNLSALKDDSEKKLADLNKQKTDIAPLVAQAKAEQDAAIASSSSLKAQVDALNKKSEEMKAAAQAAAQTAAAPVGSVNRGGGSGAYTGSNAVISYASQFIGLMYKWGGTTPAGFDCSGFVQYVYGHNGVSLGRTTYDQIKDGTPVTGALQPGDLVFFGDPSSPHHVGIYVGNGQMIDSPETGQAIGIHTLYGDYSAARRVR</sequence>
<feature type="coiled-coil region" evidence="6">
    <location>
        <begin position="32"/>
        <end position="115"/>
    </location>
</feature>
<dbReference type="Gene3D" id="3.90.1720.10">
    <property type="entry name" value="endopeptidase domain like (from Nostoc punctiforme)"/>
    <property type="match status" value="1"/>
</dbReference>
<evidence type="ECO:0000256" key="7">
    <source>
        <dbReference type="SAM" id="SignalP"/>
    </source>
</evidence>
<dbReference type="InterPro" id="IPR051202">
    <property type="entry name" value="Peptidase_C40"/>
</dbReference>
<evidence type="ECO:0000256" key="1">
    <source>
        <dbReference type="ARBA" id="ARBA00007074"/>
    </source>
</evidence>
<dbReference type="AlphaFoldDB" id="A0A1W1XTR6"/>
<dbReference type="InterPro" id="IPR000064">
    <property type="entry name" value="NLP_P60_dom"/>
</dbReference>
<evidence type="ECO:0000313" key="9">
    <source>
        <dbReference type="EMBL" id="SMC27252.1"/>
    </source>
</evidence>
<dbReference type="RefSeq" id="WP_084117024.1">
    <property type="nucleotide sequence ID" value="NZ_FWXH01000016.1"/>
</dbReference>
<dbReference type="PANTHER" id="PTHR47053:SF1">
    <property type="entry name" value="MUREIN DD-ENDOPEPTIDASE MEPH-RELATED"/>
    <property type="match status" value="1"/>
</dbReference>
<keyword evidence="6" id="KW-0175">Coiled coil</keyword>
<dbReference type="InterPro" id="IPR038765">
    <property type="entry name" value="Papain-like_cys_pep_sf"/>
</dbReference>
<evidence type="ECO:0000313" key="10">
    <source>
        <dbReference type="Proteomes" id="UP000192468"/>
    </source>
</evidence>
<dbReference type="EMBL" id="FWXH01000016">
    <property type="protein sequence ID" value="SMC27252.1"/>
    <property type="molecule type" value="Genomic_DNA"/>
</dbReference>
<feature type="domain" description="NlpC/P60" evidence="8">
    <location>
        <begin position="263"/>
        <end position="378"/>
    </location>
</feature>
<keyword evidence="4 9" id="KW-0378">Hydrolase</keyword>
<name>A0A1W1XTR6_9CLOT</name>
<reference evidence="9 10" key="1">
    <citation type="submission" date="2017-04" db="EMBL/GenBank/DDBJ databases">
        <authorList>
            <person name="Afonso C.L."/>
            <person name="Miller P.J."/>
            <person name="Scott M.A."/>
            <person name="Spackman E."/>
            <person name="Goraichik I."/>
            <person name="Dimitrov K.M."/>
            <person name="Suarez D.L."/>
            <person name="Swayne D.E."/>
        </authorList>
    </citation>
    <scope>NUCLEOTIDE SEQUENCE [LARGE SCALE GENOMIC DNA]</scope>
    <source>
        <strain evidence="9 10">DSM 12555</strain>
    </source>
</reference>
<evidence type="ECO:0000256" key="5">
    <source>
        <dbReference type="ARBA" id="ARBA00022807"/>
    </source>
</evidence>